<dbReference type="AlphaFoldDB" id="A0AAD9YDL0"/>
<evidence type="ECO:0000313" key="5">
    <source>
        <dbReference type="Proteomes" id="UP001281614"/>
    </source>
</evidence>
<comment type="caution">
    <text evidence="4">The sequence shown here is derived from an EMBL/GenBank/DDBJ whole genome shotgun (WGS) entry which is preliminary data.</text>
</comment>
<feature type="compositionally biased region" description="Polar residues" evidence="2">
    <location>
        <begin position="514"/>
        <end position="530"/>
    </location>
</feature>
<dbReference type="EMBL" id="VYYT01000223">
    <property type="protein sequence ID" value="KAK2754913.1"/>
    <property type="molecule type" value="Genomic_DNA"/>
</dbReference>
<feature type="compositionally biased region" description="Low complexity" evidence="2">
    <location>
        <begin position="26"/>
        <end position="39"/>
    </location>
</feature>
<sequence>MSSATAVPVSKFRELSLTRMPPTTRSQAQRQVPQQQQQQQDDEDSSEYHDSSSESESESGSSSDDAMSENDDDDNGDGDEPDVVTSPSKLSYRLDRLSPEDRKRIRKTFKKPPQLSLKLCLLHDNHYGFEMTELVHRSIRIGGPGSRWNGLHCSCRATGSRDGLPCKHLIWLLDQVVKQTLYDHDPSSPLTMTPGGFPEEIGDPYSDISAFHSDVLADGLHVFNPDFGTGDDSDDSDASDESDESDSSEEGDTSSRPLDRPIPHRIQEVREMLSAISSTAAPEDFRPDLLSSPTSSSRGSKKNPIKRRDLEATVFRMPLANDEFFHYFLSQMRSTDPVNDPFRKLSQRVDRVLPELDAFAAGDPSRPASAEGPRDVAWAARHITGVVSLIRANIFNRERPLEPWERSSAARALVRILAGVVERNRDFVTPGLTMTTTATRTSSRQDRNLFLRLVGDRDEGFVLNVLDLLPPDAAAPFLHTLEAIQDQLGVHGAPASYVEKFRSLMSRLRRRASVGSSSTPATGSKRQSQGPDRGSKRVK</sequence>
<feature type="domain" description="SWIM-type" evidence="3">
    <location>
        <begin position="137"/>
        <end position="177"/>
    </location>
</feature>
<reference evidence="4" key="1">
    <citation type="submission" date="2023-02" db="EMBL/GenBank/DDBJ databases">
        <title>Colletotrichum kahawae CIFC_Que2 genome sequencing and assembly.</title>
        <authorList>
            <person name="Baroncelli R."/>
        </authorList>
    </citation>
    <scope>NUCLEOTIDE SEQUENCE</scope>
    <source>
        <strain evidence="4">CIFC_Que2</strain>
    </source>
</reference>
<evidence type="ECO:0000256" key="2">
    <source>
        <dbReference type="SAM" id="MobiDB-lite"/>
    </source>
</evidence>
<keyword evidence="1" id="KW-0863">Zinc-finger</keyword>
<dbReference type="PROSITE" id="PS50966">
    <property type="entry name" value="ZF_SWIM"/>
    <property type="match status" value="1"/>
</dbReference>
<proteinExistence type="predicted"/>
<feature type="compositionally biased region" description="Acidic residues" evidence="2">
    <location>
        <begin position="229"/>
        <end position="252"/>
    </location>
</feature>
<evidence type="ECO:0000313" key="4">
    <source>
        <dbReference type="EMBL" id="KAK2754913.1"/>
    </source>
</evidence>
<accession>A0AAD9YDL0</accession>
<gene>
    <name evidence="4" type="ORF">CKAH01_05927</name>
</gene>
<feature type="region of interest" description="Disordered" evidence="2">
    <location>
        <begin position="509"/>
        <end position="539"/>
    </location>
</feature>
<keyword evidence="1" id="KW-0479">Metal-binding</keyword>
<name>A0AAD9YDL0_COLKA</name>
<feature type="region of interest" description="Disordered" evidence="2">
    <location>
        <begin position="1"/>
        <end position="97"/>
    </location>
</feature>
<keyword evidence="5" id="KW-1185">Reference proteome</keyword>
<organism evidence="4 5">
    <name type="scientific">Colletotrichum kahawae</name>
    <name type="common">Coffee berry disease fungus</name>
    <dbReference type="NCBI Taxonomy" id="34407"/>
    <lineage>
        <taxon>Eukaryota</taxon>
        <taxon>Fungi</taxon>
        <taxon>Dikarya</taxon>
        <taxon>Ascomycota</taxon>
        <taxon>Pezizomycotina</taxon>
        <taxon>Sordariomycetes</taxon>
        <taxon>Hypocreomycetidae</taxon>
        <taxon>Glomerellales</taxon>
        <taxon>Glomerellaceae</taxon>
        <taxon>Colletotrichum</taxon>
        <taxon>Colletotrichum gloeosporioides species complex</taxon>
    </lineage>
</organism>
<protein>
    <submittedName>
        <fullName evidence="4">Swim zinc finger family protein</fullName>
    </submittedName>
</protein>
<dbReference type="InterPro" id="IPR007527">
    <property type="entry name" value="Znf_SWIM"/>
</dbReference>
<feature type="compositionally biased region" description="Acidic residues" evidence="2">
    <location>
        <begin position="66"/>
        <end position="82"/>
    </location>
</feature>
<evidence type="ECO:0000259" key="3">
    <source>
        <dbReference type="PROSITE" id="PS50966"/>
    </source>
</evidence>
<feature type="region of interest" description="Disordered" evidence="2">
    <location>
        <begin position="223"/>
        <end position="263"/>
    </location>
</feature>
<feature type="region of interest" description="Disordered" evidence="2">
    <location>
        <begin position="278"/>
        <end position="305"/>
    </location>
</feature>
<dbReference type="Proteomes" id="UP001281614">
    <property type="component" value="Unassembled WGS sequence"/>
</dbReference>
<dbReference type="GO" id="GO:0008270">
    <property type="term" value="F:zinc ion binding"/>
    <property type="evidence" value="ECO:0007669"/>
    <property type="project" value="UniProtKB-KW"/>
</dbReference>
<evidence type="ECO:0000256" key="1">
    <source>
        <dbReference type="PROSITE-ProRule" id="PRU00325"/>
    </source>
</evidence>
<keyword evidence="1" id="KW-0862">Zinc</keyword>